<accession>A0A835A3X8</accession>
<proteinExistence type="predicted"/>
<evidence type="ECO:0000256" key="1">
    <source>
        <dbReference type="SAM" id="MobiDB-lite"/>
    </source>
</evidence>
<name>A0A835A3X8_9POAL</name>
<feature type="region of interest" description="Disordered" evidence="1">
    <location>
        <begin position="327"/>
        <end position="361"/>
    </location>
</feature>
<evidence type="ECO:0008006" key="4">
    <source>
        <dbReference type="Google" id="ProtNLM"/>
    </source>
</evidence>
<comment type="caution">
    <text evidence="2">The sequence shown here is derived from an EMBL/GenBank/DDBJ whole genome shotgun (WGS) entry which is preliminary data.</text>
</comment>
<reference evidence="2" key="1">
    <citation type="submission" date="2020-07" db="EMBL/GenBank/DDBJ databases">
        <title>Genome sequence and genetic diversity analysis of an under-domesticated orphan crop, white fonio (Digitaria exilis).</title>
        <authorList>
            <person name="Bennetzen J.L."/>
            <person name="Chen S."/>
            <person name="Ma X."/>
            <person name="Wang X."/>
            <person name="Yssel A.E.J."/>
            <person name="Chaluvadi S.R."/>
            <person name="Johnson M."/>
            <person name="Gangashetty P."/>
            <person name="Hamidou F."/>
            <person name="Sanogo M.D."/>
            <person name="Zwaenepoel A."/>
            <person name="Wallace J."/>
            <person name="Van De Peer Y."/>
            <person name="Van Deynze A."/>
        </authorList>
    </citation>
    <scope>NUCLEOTIDE SEQUENCE</scope>
    <source>
        <tissue evidence="2">Leaves</tissue>
    </source>
</reference>
<sequence length="413" mass="44673">MPIRTPPLSRRLRSSSYTPQHQQRESGNRSITSNRRSTAMAQTPARAASAVRLFDAHCHLQDPRVGAVAPALIRAAAASGVARFAVNGTSEVCPALRFNGTSSPESRDTSVDGSVLTSPSIYARTEGLAPGEADGRGSPSRRPLLRPAPMVRIGTQLVAACLPRSYAADYAMCSRDFGRWVPERSPDWMDSLRRFFTETPEAAVGEVGLDKGSCGKTIDFGEQVEVFQRQLKLAKELEKPVSVHCVRAFGDLLEILKQIGPFPAGVLLHSYLGSAEMVSGLANLGCYFSLSGFLTGMKSTKAKQMLKSIPLDRILLETDAPDALPKLDNFSVSPVPMPSSDADTEKNHKDSESQAAAASNESLNHPENIHIVLKYVASMLEMPEAELAELSYKNATKLFSYPGSKVRPEAEAI</sequence>
<dbReference type="PANTHER" id="PTHR47176">
    <property type="entry name" value="OSJNBA0020J04.13 PROTEIN"/>
    <property type="match status" value="1"/>
</dbReference>
<dbReference type="EMBL" id="JACEFO010002676">
    <property type="protein sequence ID" value="KAF8651672.1"/>
    <property type="molecule type" value="Genomic_DNA"/>
</dbReference>
<dbReference type="OrthoDB" id="6079689at2759"/>
<dbReference type="CDD" id="cd01310">
    <property type="entry name" value="TatD_DNAse"/>
    <property type="match status" value="1"/>
</dbReference>
<dbReference type="GO" id="GO:0016788">
    <property type="term" value="F:hydrolase activity, acting on ester bonds"/>
    <property type="evidence" value="ECO:0007669"/>
    <property type="project" value="InterPro"/>
</dbReference>
<dbReference type="Pfam" id="PF01026">
    <property type="entry name" value="TatD_DNase"/>
    <property type="match status" value="1"/>
</dbReference>
<dbReference type="PANTHER" id="PTHR47176:SF1">
    <property type="entry name" value="OS04G0577500 PROTEIN"/>
    <property type="match status" value="1"/>
</dbReference>
<dbReference type="SUPFAM" id="SSF51556">
    <property type="entry name" value="Metallo-dependent hydrolases"/>
    <property type="match status" value="1"/>
</dbReference>
<evidence type="ECO:0000313" key="3">
    <source>
        <dbReference type="Proteomes" id="UP000636709"/>
    </source>
</evidence>
<dbReference type="InterPro" id="IPR032466">
    <property type="entry name" value="Metal_Hydrolase"/>
</dbReference>
<organism evidence="2 3">
    <name type="scientific">Digitaria exilis</name>
    <dbReference type="NCBI Taxonomy" id="1010633"/>
    <lineage>
        <taxon>Eukaryota</taxon>
        <taxon>Viridiplantae</taxon>
        <taxon>Streptophyta</taxon>
        <taxon>Embryophyta</taxon>
        <taxon>Tracheophyta</taxon>
        <taxon>Spermatophyta</taxon>
        <taxon>Magnoliopsida</taxon>
        <taxon>Liliopsida</taxon>
        <taxon>Poales</taxon>
        <taxon>Poaceae</taxon>
        <taxon>PACMAD clade</taxon>
        <taxon>Panicoideae</taxon>
        <taxon>Panicodae</taxon>
        <taxon>Paniceae</taxon>
        <taxon>Anthephorinae</taxon>
        <taxon>Digitaria</taxon>
    </lineage>
</organism>
<gene>
    <name evidence="2" type="ORF">HU200_063183</name>
</gene>
<dbReference type="InterPro" id="IPR001130">
    <property type="entry name" value="TatD-like"/>
</dbReference>
<feature type="region of interest" description="Disordered" evidence="1">
    <location>
        <begin position="126"/>
        <end position="145"/>
    </location>
</feature>
<feature type="region of interest" description="Disordered" evidence="1">
    <location>
        <begin position="1"/>
        <end position="43"/>
    </location>
</feature>
<feature type="compositionally biased region" description="Polar residues" evidence="1">
    <location>
        <begin position="28"/>
        <end position="41"/>
    </location>
</feature>
<dbReference type="AlphaFoldDB" id="A0A835A3X8"/>
<feature type="compositionally biased region" description="Low complexity" evidence="1">
    <location>
        <begin position="1"/>
        <end position="19"/>
    </location>
</feature>
<dbReference type="Proteomes" id="UP000636709">
    <property type="component" value="Unassembled WGS sequence"/>
</dbReference>
<dbReference type="Gene3D" id="3.20.20.140">
    <property type="entry name" value="Metal-dependent hydrolases"/>
    <property type="match status" value="1"/>
</dbReference>
<feature type="compositionally biased region" description="Basic and acidic residues" evidence="1">
    <location>
        <begin position="343"/>
        <end position="352"/>
    </location>
</feature>
<keyword evidence="3" id="KW-1185">Reference proteome</keyword>
<feature type="compositionally biased region" description="Low complexity" evidence="1">
    <location>
        <begin position="136"/>
        <end position="145"/>
    </location>
</feature>
<protein>
    <recommendedName>
        <fullName evidence="4">TatD related DNase</fullName>
    </recommendedName>
</protein>
<evidence type="ECO:0000313" key="2">
    <source>
        <dbReference type="EMBL" id="KAF8651672.1"/>
    </source>
</evidence>